<protein>
    <recommendedName>
        <fullName evidence="16">DNA polymerase</fullName>
        <ecNumber evidence="16">2.7.7.7</ecNumber>
    </recommendedName>
</protein>
<dbReference type="GO" id="GO:0005634">
    <property type="term" value="C:nucleus"/>
    <property type="evidence" value="ECO:0007669"/>
    <property type="project" value="UniProtKB-SubCell"/>
</dbReference>
<dbReference type="GO" id="GO:0006303">
    <property type="term" value="P:double-strand break repair via nonhomologous end joining"/>
    <property type="evidence" value="ECO:0007669"/>
    <property type="project" value="TreeGrafter"/>
</dbReference>
<dbReference type="PRINTS" id="PR00869">
    <property type="entry name" value="DNAPOLX"/>
</dbReference>
<dbReference type="OrthoDB" id="205514at2759"/>
<keyword evidence="5 16" id="KW-0548">Nucleotidyltransferase</keyword>
<accession>A0A5C3QHC3</accession>
<keyword evidence="7" id="KW-0479">Metal-binding</keyword>
<dbReference type="Gene3D" id="3.30.460.10">
    <property type="entry name" value="Beta Polymerase, domain 2"/>
    <property type="match status" value="1"/>
</dbReference>
<dbReference type="Gene3D" id="3.30.210.10">
    <property type="entry name" value="DNA polymerase, thumb domain"/>
    <property type="match status" value="1"/>
</dbReference>
<dbReference type="PANTHER" id="PTHR11276">
    <property type="entry name" value="DNA POLYMERASE TYPE-X FAMILY MEMBER"/>
    <property type="match status" value="1"/>
</dbReference>
<dbReference type="Pfam" id="PF10391">
    <property type="entry name" value="DNA_pol_lambd_f"/>
    <property type="match status" value="1"/>
</dbReference>
<gene>
    <name evidence="19" type="ORF">BDV98DRAFT_650571</name>
</gene>
<keyword evidence="3" id="KW-0237">DNA synthesis</keyword>
<dbReference type="Pfam" id="PF14716">
    <property type="entry name" value="HHH_8"/>
    <property type="match status" value="1"/>
</dbReference>
<dbReference type="AlphaFoldDB" id="A0A5C3QHC3"/>
<comment type="catalytic activity">
    <reaction evidence="14 16">
        <text>DNA(n) + a 2'-deoxyribonucleoside 5'-triphosphate = DNA(n+1) + diphosphate</text>
        <dbReference type="Rhea" id="RHEA:22508"/>
        <dbReference type="Rhea" id="RHEA-COMP:17339"/>
        <dbReference type="Rhea" id="RHEA-COMP:17340"/>
        <dbReference type="ChEBI" id="CHEBI:33019"/>
        <dbReference type="ChEBI" id="CHEBI:61560"/>
        <dbReference type="ChEBI" id="CHEBI:173112"/>
        <dbReference type="EC" id="2.7.7.7"/>
    </reaction>
</comment>
<evidence type="ECO:0000256" key="5">
    <source>
        <dbReference type="ARBA" id="ARBA00022695"/>
    </source>
</evidence>
<comment type="function">
    <text evidence="16">DNA polymerase that functions in several pathways of DNA repair. Involved in base excision repair (BER) responsible for repair of lesions that give rise to abasic (AP) sites in DNA. Also contributes to DNA double-strand break repair by non-homologous end joining and homologous recombination. Has both template-dependent and template-independent (terminal transferase) DNA polymerase activities. Has also a 5'-deoxyribose-5-phosphate lyase (dRP lyase) activity.</text>
</comment>
<evidence type="ECO:0000256" key="9">
    <source>
        <dbReference type="ARBA" id="ARBA00022932"/>
    </source>
</evidence>
<dbReference type="CDD" id="cd00141">
    <property type="entry name" value="NT_POLXc"/>
    <property type="match status" value="1"/>
</dbReference>
<dbReference type="PROSITE" id="PS00522">
    <property type="entry name" value="DNA_POLYMERASE_X"/>
    <property type="match status" value="1"/>
</dbReference>
<feature type="region of interest" description="Disordered" evidence="17">
    <location>
        <begin position="164"/>
        <end position="248"/>
    </location>
</feature>
<evidence type="ECO:0000259" key="18">
    <source>
        <dbReference type="SMART" id="SM00483"/>
    </source>
</evidence>
<evidence type="ECO:0000256" key="15">
    <source>
        <dbReference type="PIRSR" id="PIRSR622312-50"/>
    </source>
</evidence>
<evidence type="ECO:0000256" key="16">
    <source>
        <dbReference type="RuleBase" id="RU366014"/>
    </source>
</evidence>
<dbReference type="GO" id="GO:0016829">
    <property type="term" value="F:lyase activity"/>
    <property type="evidence" value="ECO:0007669"/>
    <property type="project" value="UniProtKB-KW"/>
</dbReference>
<dbReference type="PANTHER" id="PTHR11276:SF28">
    <property type="entry name" value="DNA POLYMERASE LAMBDA"/>
    <property type="match status" value="1"/>
</dbReference>
<dbReference type="EC" id="2.7.7.7" evidence="16"/>
<dbReference type="Pfam" id="PF14792">
    <property type="entry name" value="DNA_pol_B_palm"/>
    <property type="match status" value="1"/>
</dbReference>
<dbReference type="Proteomes" id="UP000305067">
    <property type="component" value="Unassembled WGS sequence"/>
</dbReference>
<feature type="active site" description="Nucleophile; Schiff-base intermediate with DNA; for 5'-dRP lyase activity" evidence="15">
    <location>
        <position position="370"/>
    </location>
</feature>
<dbReference type="PRINTS" id="PR00870">
    <property type="entry name" value="DNAPOLXBETA"/>
</dbReference>
<dbReference type="Gene3D" id="1.10.150.20">
    <property type="entry name" value="5' to 3' exonuclease, C-terminal subdomain"/>
    <property type="match status" value="1"/>
</dbReference>
<dbReference type="InterPro" id="IPR043519">
    <property type="entry name" value="NT_sf"/>
</dbReference>
<dbReference type="STRING" id="1884261.A0A5C3QHC3"/>
<keyword evidence="4 16" id="KW-0808">Transferase</keyword>
<dbReference type="GO" id="GO:0003677">
    <property type="term" value="F:DNA binding"/>
    <property type="evidence" value="ECO:0007669"/>
    <property type="project" value="UniProtKB-UniRule"/>
</dbReference>
<dbReference type="InterPro" id="IPR010996">
    <property type="entry name" value="HHH_MUS81"/>
</dbReference>
<comment type="subcellular location">
    <subcellularLocation>
        <location evidence="1 16">Nucleus</location>
    </subcellularLocation>
</comment>
<evidence type="ECO:0000256" key="8">
    <source>
        <dbReference type="ARBA" id="ARBA00022763"/>
    </source>
</evidence>
<evidence type="ECO:0000256" key="2">
    <source>
        <dbReference type="ARBA" id="ARBA00008323"/>
    </source>
</evidence>
<evidence type="ECO:0000256" key="12">
    <source>
        <dbReference type="ARBA" id="ARBA00023239"/>
    </source>
</evidence>
<feature type="compositionally biased region" description="Low complexity" evidence="17">
    <location>
        <begin position="218"/>
        <end position="230"/>
    </location>
</feature>
<evidence type="ECO:0000256" key="6">
    <source>
        <dbReference type="ARBA" id="ARBA00022705"/>
    </source>
</evidence>
<keyword evidence="13 16" id="KW-0539">Nucleus</keyword>
<dbReference type="Pfam" id="PF14791">
    <property type="entry name" value="DNA_pol_B_thumb"/>
    <property type="match status" value="1"/>
</dbReference>
<dbReference type="SUPFAM" id="SSF47802">
    <property type="entry name" value="DNA polymerase beta, N-terminal domain-like"/>
    <property type="match status" value="1"/>
</dbReference>
<keyword evidence="12" id="KW-0456">Lyase</keyword>
<organism evidence="19 20">
    <name type="scientific">Pterulicium gracile</name>
    <dbReference type="NCBI Taxonomy" id="1884261"/>
    <lineage>
        <taxon>Eukaryota</taxon>
        <taxon>Fungi</taxon>
        <taxon>Dikarya</taxon>
        <taxon>Basidiomycota</taxon>
        <taxon>Agaricomycotina</taxon>
        <taxon>Agaricomycetes</taxon>
        <taxon>Agaricomycetidae</taxon>
        <taxon>Agaricales</taxon>
        <taxon>Pleurotineae</taxon>
        <taxon>Pterulaceae</taxon>
        <taxon>Pterulicium</taxon>
    </lineage>
</organism>
<dbReference type="SUPFAM" id="SSF81301">
    <property type="entry name" value="Nucleotidyltransferase"/>
    <property type="match status" value="1"/>
</dbReference>
<keyword evidence="9 16" id="KW-0239">DNA-directed DNA polymerase</keyword>
<keyword evidence="20" id="KW-1185">Reference proteome</keyword>
<evidence type="ECO:0000256" key="1">
    <source>
        <dbReference type="ARBA" id="ARBA00004123"/>
    </source>
</evidence>
<dbReference type="FunFam" id="1.10.150.20:FF:000010">
    <property type="entry name" value="DNA polymerase lambda"/>
    <property type="match status" value="1"/>
</dbReference>
<evidence type="ECO:0000256" key="3">
    <source>
        <dbReference type="ARBA" id="ARBA00022634"/>
    </source>
</evidence>
<dbReference type="InterPro" id="IPR028207">
    <property type="entry name" value="DNA_pol_B_palm_palm"/>
</dbReference>
<dbReference type="InterPro" id="IPR019843">
    <property type="entry name" value="DNA_pol-X_BS"/>
</dbReference>
<keyword evidence="11 16" id="KW-0234">DNA repair</keyword>
<dbReference type="InterPro" id="IPR022312">
    <property type="entry name" value="DNA_pol_X"/>
</dbReference>
<evidence type="ECO:0000256" key="17">
    <source>
        <dbReference type="SAM" id="MobiDB-lite"/>
    </source>
</evidence>
<dbReference type="InterPro" id="IPR027421">
    <property type="entry name" value="DNA_pol_lamdba_lyase_dom_sf"/>
</dbReference>
<dbReference type="InterPro" id="IPR002054">
    <property type="entry name" value="DNA-dir_DNA_pol_X"/>
</dbReference>
<dbReference type="InterPro" id="IPR037160">
    <property type="entry name" value="DNA_Pol_thumb_sf"/>
</dbReference>
<sequence>MPKDRKVAKKWTADEYIDDLFQKKDAGKLPMPNPPFFLGMEVFYLPIGQDVLRDIDMKRYERLVSRGAVLQRRYDPTTATHIVSENGAKVTATRLGINSVLDIPEHIRTVNGAFLGHLVSCYGSGTHVRTLPNGRKDYENAHWPGREDFDDPKLAAFTERIKKIEEIPVAPPPQVRRRHGERRLSSPQPPARSDTEDEDEDPRFKRNPTKSRQLPTPSQSSDIISRSSSPGLPPTSSPTPYDDEKADSDPLAEFYSKAREEAELGLNDESEFVDYTNHGHKRGVRTITHTPPSVWSVDNPRPTASCLNQDIIDELERLHLIHSSRPFEEDAWRAFSYKKCIRNIKNHPIRIKNGNEARQIYGVGEKTASKINEFLTTGKISRITHELSKGDVAAVKLFTGIYGVGSHTAYNWYTLGLRTLEDVRRGKGGVKLSPCQETGLKFYDDINLRMPRAEAEEIFLMIKPIALAIDPKLSVDIMGSFRRGKADCGDIDILITRPIHDGKTHAGVMARLWAGLHKARILTEDLALPSNMEDSLECTYRGLCSLPVPDSRRRRIDILMLPWQYRGAALLYYTGDDIFNRAMRFKAGKMGYSLNQRGLYAGVVRNPNKRTEKTNQGNIVASETEEEIFKILGVPWQEPWQRVRGA</sequence>
<evidence type="ECO:0000313" key="19">
    <source>
        <dbReference type="EMBL" id="TFK99880.1"/>
    </source>
</evidence>
<dbReference type="SUPFAM" id="SSF81585">
    <property type="entry name" value="PsbU/PolX domain-like"/>
    <property type="match status" value="1"/>
</dbReference>
<dbReference type="Gene3D" id="1.10.150.110">
    <property type="entry name" value="DNA polymerase beta, N-terminal domain-like"/>
    <property type="match status" value="1"/>
</dbReference>
<comment type="similarity">
    <text evidence="2 16">Belongs to the DNA polymerase type-X family.</text>
</comment>
<dbReference type="GO" id="GO:0003887">
    <property type="term" value="F:DNA-directed DNA polymerase activity"/>
    <property type="evidence" value="ECO:0007669"/>
    <property type="project" value="UniProtKB-UniRule"/>
</dbReference>
<evidence type="ECO:0000256" key="11">
    <source>
        <dbReference type="ARBA" id="ARBA00023204"/>
    </source>
</evidence>
<evidence type="ECO:0000256" key="10">
    <source>
        <dbReference type="ARBA" id="ARBA00023125"/>
    </source>
</evidence>
<dbReference type="InterPro" id="IPR029398">
    <property type="entry name" value="PolB_thumb"/>
</dbReference>
<keyword evidence="10" id="KW-0238">DNA-binding</keyword>
<evidence type="ECO:0000256" key="4">
    <source>
        <dbReference type="ARBA" id="ARBA00022679"/>
    </source>
</evidence>
<dbReference type="EMBL" id="ML178831">
    <property type="protein sequence ID" value="TFK99880.1"/>
    <property type="molecule type" value="Genomic_DNA"/>
</dbReference>
<dbReference type="InterPro" id="IPR002008">
    <property type="entry name" value="DNA_pol_X_beta-like"/>
</dbReference>
<name>A0A5C3QHC3_9AGAR</name>
<feature type="domain" description="DNA-directed DNA polymerase X" evidence="18">
    <location>
        <begin position="306"/>
        <end position="643"/>
    </location>
</feature>
<proteinExistence type="inferred from homology"/>
<evidence type="ECO:0000313" key="20">
    <source>
        <dbReference type="Proteomes" id="UP000305067"/>
    </source>
</evidence>
<evidence type="ECO:0000256" key="13">
    <source>
        <dbReference type="ARBA" id="ARBA00023242"/>
    </source>
</evidence>
<keyword evidence="6" id="KW-0235">DNA replication</keyword>
<evidence type="ECO:0000256" key="7">
    <source>
        <dbReference type="ARBA" id="ARBA00022723"/>
    </source>
</evidence>
<dbReference type="GO" id="GO:0006260">
    <property type="term" value="P:DNA replication"/>
    <property type="evidence" value="ECO:0007669"/>
    <property type="project" value="UniProtKB-KW"/>
</dbReference>
<keyword evidence="8 16" id="KW-0227">DNA damage</keyword>
<evidence type="ECO:0000256" key="14">
    <source>
        <dbReference type="ARBA" id="ARBA00049244"/>
    </source>
</evidence>
<reference evidence="19 20" key="1">
    <citation type="journal article" date="2019" name="Nat. Ecol. Evol.">
        <title>Megaphylogeny resolves global patterns of mushroom evolution.</title>
        <authorList>
            <person name="Varga T."/>
            <person name="Krizsan K."/>
            <person name="Foldi C."/>
            <person name="Dima B."/>
            <person name="Sanchez-Garcia M."/>
            <person name="Sanchez-Ramirez S."/>
            <person name="Szollosi G.J."/>
            <person name="Szarkandi J.G."/>
            <person name="Papp V."/>
            <person name="Albert L."/>
            <person name="Andreopoulos W."/>
            <person name="Angelini C."/>
            <person name="Antonin V."/>
            <person name="Barry K.W."/>
            <person name="Bougher N.L."/>
            <person name="Buchanan P."/>
            <person name="Buyck B."/>
            <person name="Bense V."/>
            <person name="Catcheside P."/>
            <person name="Chovatia M."/>
            <person name="Cooper J."/>
            <person name="Damon W."/>
            <person name="Desjardin D."/>
            <person name="Finy P."/>
            <person name="Geml J."/>
            <person name="Haridas S."/>
            <person name="Hughes K."/>
            <person name="Justo A."/>
            <person name="Karasinski D."/>
            <person name="Kautmanova I."/>
            <person name="Kiss B."/>
            <person name="Kocsube S."/>
            <person name="Kotiranta H."/>
            <person name="LaButti K.M."/>
            <person name="Lechner B.E."/>
            <person name="Liimatainen K."/>
            <person name="Lipzen A."/>
            <person name="Lukacs Z."/>
            <person name="Mihaltcheva S."/>
            <person name="Morgado L.N."/>
            <person name="Niskanen T."/>
            <person name="Noordeloos M.E."/>
            <person name="Ohm R.A."/>
            <person name="Ortiz-Santana B."/>
            <person name="Ovrebo C."/>
            <person name="Racz N."/>
            <person name="Riley R."/>
            <person name="Savchenko A."/>
            <person name="Shiryaev A."/>
            <person name="Soop K."/>
            <person name="Spirin V."/>
            <person name="Szebenyi C."/>
            <person name="Tomsovsky M."/>
            <person name="Tulloss R.E."/>
            <person name="Uehling J."/>
            <person name="Grigoriev I.V."/>
            <person name="Vagvolgyi C."/>
            <person name="Papp T."/>
            <person name="Martin F.M."/>
            <person name="Miettinen O."/>
            <person name="Hibbett D.S."/>
            <person name="Nagy L.G."/>
        </authorList>
    </citation>
    <scope>NUCLEOTIDE SEQUENCE [LARGE SCALE GENOMIC DNA]</scope>
    <source>
        <strain evidence="19 20">CBS 309.79</strain>
    </source>
</reference>
<dbReference type="GO" id="GO:0046872">
    <property type="term" value="F:metal ion binding"/>
    <property type="evidence" value="ECO:0007669"/>
    <property type="project" value="UniProtKB-UniRule"/>
</dbReference>
<dbReference type="SMART" id="SM00483">
    <property type="entry name" value="POLXc"/>
    <property type="match status" value="1"/>
</dbReference>
<dbReference type="InterPro" id="IPR018944">
    <property type="entry name" value="DNA_pol_lambd_fingers_domain"/>
</dbReference>